<keyword evidence="2" id="KW-0813">Transport</keyword>
<evidence type="ECO:0000313" key="5">
    <source>
        <dbReference type="Proteomes" id="UP000315400"/>
    </source>
</evidence>
<evidence type="ECO:0000256" key="1">
    <source>
        <dbReference type="ARBA" id="ARBA00005417"/>
    </source>
</evidence>
<comment type="caution">
    <text evidence="4">The sequence shown here is derived from an EMBL/GenBank/DDBJ whole genome shotgun (WGS) entry which is preliminary data.</text>
</comment>
<dbReference type="InterPro" id="IPR027417">
    <property type="entry name" value="P-loop_NTPase"/>
</dbReference>
<feature type="domain" description="ABC transporter" evidence="3">
    <location>
        <begin position="19"/>
        <end position="67"/>
    </location>
</feature>
<dbReference type="Proteomes" id="UP000315400">
    <property type="component" value="Unassembled WGS sequence"/>
</dbReference>
<accession>A0A540VRG4</accession>
<protein>
    <submittedName>
        <fullName evidence="4">ATP-binding cassette domain-containing protein</fullName>
    </submittedName>
</protein>
<evidence type="ECO:0000313" key="4">
    <source>
        <dbReference type="EMBL" id="TQE99344.1"/>
    </source>
</evidence>
<sequence>MLHVHQLSKAYPNGVRGLDAVSLEAPPGLFGLLGPNGAGKSSLMRTLATLQGPDSGSAMLDGVDILNHPES</sequence>
<dbReference type="PANTHER" id="PTHR43335">
    <property type="entry name" value="ABC TRANSPORTER, ATP-BINDING PROTEIN"/>
    <property type="match status" value="1"/>
</dbReference>
<dbReference type="Pfam" id="PF00005">
    <property type="entry name" value="ABC_tran"/>
    <property type="match status" value="1"/>
</dbReference>
<dbReference type="AlphaFoldDB" id="A0A540VRG4"/>
<evidence type="ECO:0000256" key="2">
    <source>
        <dbReference type="ARBA" id="ARBA00022448"/>
    </source>
</evidence>
<gene>
    <name evidence="4" type="ORF">FKY71_09100</name>
</gene>
<evidence type="ECO:0000259" key="3">
    <source>
        <dbReference type="Pfam" id="PF00005"/>
    </source>
</evidence>
<name>A0A540VRG4_9GAMM</name>
<keyword evidence="4" id="KW-0547">Nucleotide-binding</keyword>
<dbReference type="EMBL" id="VIFK01000070">
    <property type="protein sequence ID" value="TQE99344.1"/>
    <property type="molecule type" value="Genomic_DNA"/>
</dbReference>
<dbReference type="SUPFAM" id="SSF52540">
    <property type="entry name" value="P-loop containing nucleoside triphosphate hydrolases"/>
    <property type="match status" value="1"/>
</dbReference>
<dbReference type="GO" id="GO:0005524">
    <property type="term" value="F:ATP binding"/>
    <property type="evidence" value="ECO:0007669"/>
    <property type="project" value="UniProtKB-KW"/>
</dbReference>
<organism evidence="4 5">
    <name type="scientific">Spiribacter salinus</name>
    <dbReference type="NCBI Taxonomy" id="1335746"/>
    <lineage>
        <taxon>Bacteria</taxon>
        <taxon>Pseudomonadati</taxon>
        <taxon>Pseudomonadota</taxon>
        <taxon>Gammaproteobacteria</taxon>
        <taxon>Chromatiales</taxon>
        <taxon>Ectothiorhodospiraceae</taxon>
        <taxon>Spiribacter</taxon>
    </lineage>
</organism>
<comment type="similarity">
    <text evidence="1">Belongs to the ABC transporter superfamily.</text>
</comment>
<dbReference type="GO" id="GO:0016887">
    <property type="term" value="F:ATP hydrolysis activity"/>
    <property type="evidence" value="ECO:0007669"/>
    <property type="project" value="InterPro"/>
</dbReference>
<dbReference type="PANTHER" id="PTHR43335:SF2">
    <property type="entry name" value="ABC TRANSPORTER, ATP-BINDING PROTEIN"/>
    <property type="match status" value="1"/>
</dbReference>
<feature type="non-terminal residue" evidence="4">
    <location>
        <position position="71"/>
    </location>
</feature>
<proteinExistence type="inferred from homology"/>
<reference evidence="4 5" key="1">
    <citation type="submission" date="2019-06" db="EMBL/GenBank/DDBJ databases">
        <title>Metagenome assembled Genome of Spiribacter salinus SL48-SHIP from the microbial mat of Salt Lake 48 (Novosibirsk region, Russia).</title>
        <authorList>
            <person name="Shipova A."/>
            <person name="Rozanov A.S."/>
            <person name="Bryanskaya A.V."/>
            <person name="Peltek S.E."/>
        </authorList>
    </citation>
    <scope>NUCLEOTIDE SEQUENCE [LARGE SCALE GENOMIC DNA]</scope>
    <source>
        <strain evidence="4">SL48-SHIP-2</strain>
    </source>
</reference>
<keyword evidence="4" id="KW-0067">ATP-binding</keyword>
<dbReference type="InterPro" id="IPR003439">
    <property type="entry name" value="ABC_transporter-like_ATP-bd"/>
</dbReference>
<dbReference type="Gene3D" id="3.40.50.300">
    <property type="entry name" value="P-loop containing nucleotide triphosphate hydrolases"/>
    <property type="match status" value="1"/>
</dbReference>